<keyword evidence="7" id="KW-0378">Hydrolase</keyword>
<comment type="subcellular location">
    <subcellularLocation>
        <location evidence="2">Cell membrane</location>
        <topology evidence="2">Peripheral membrane protein</topology>
        <orientation evidence="2">Extracellular side</orientation>
    </subcellularLocation>
</comment>
<keyword evidence="11" id="KW-1185">Reference proteome</keyword>
<dbReference type="Gene3D" id="3.20.20.140">
    <property type="entry name" value="Metal-dependent hydrolases"/>
    <property type="match status" value="1"/>
</dbReference>
<protein>
    <recommendedName>
        <fullName evidence="5">Adenosine deaminase</fullName>
        <ecNumber evidence="4">3.5.4.4</ecNumber>
    </recommendedName>
</protein>
<evidence type="ECO:0000256" key="1">
    <source>
        <dbReference type="ARBA" id="ARBA00001947"/>
    </source>
</evidence>
<evidence type="ECO:0000256" key="5">
    <source>
        <dbReference type="ARBA" id="ARBA00018099"/>
    </source>
</evidence>
<organism evidence="12">
    <name type="scientific">Mesocestoides corti</name>
    <name type="common">Flatworm</name>
    <dbReference type="NCBI Taxonomy" id="53468"/>
    <lineage>
        <taxon>Eukaryota</taxon>
        <taxon>Metazoa</taxon>
        <taxon>Spiralia</taxon>
        <taxon>Lophotrochozoa</taxon>
        <taxon>Platyhelminthes</taxon>
        <taxon>Cestoda</taxon>
        <taxon>Eucestoda</taxon>
        <taxon>Cyclophyllidea</taxon>
        <taxon>Mesocestoididae</taxon>
        <taxon>Mesocestoides</taxon>
    </lineage>
</organism>
<dbReference type="GO" id="GO:0009897">
    <property type="term" value="C:external side of plasma membrane"/>
    <property type="evidence" value="ECO:0007669"/>
    <property type="project" value="TreeGrafter"/>
</dbReference>
<dbReference type="InterPro" id="IPR032466">
    <property type="entry name" value="Metal_Hydrolase"/>
</dbReference>
<dbReference type="InterPro" id="IPR006650">
    <property type="entry name" value="A/AMP_deam_AS"/>
</dbReference>
<dbReference type="NCBIfam" id="TIGR01430">
    <property type="entry name" value="aden_deam"/>
    <property type="match status" value="1"/>
</dbReference>
<dbReference type="GO" id="GO:0009168">
    <property type="term" value="P:purine ribonucleoside monophosphate biosynthetic process"/>
    <property type="evidence" value="ECO:0007669"/>
    <property type="project" value="InterPro"/>
</dbReference>
<evidence type="ECO:0000256" key="7">
    <source>
        <dbReference type="ARBA" id="ARBA00022801"/>
    </source>
</evidence>
<dbReference type="GO" id="GO:0005829">
    <property type="term" value="C:cytosol"/>
    <property type="evidence" value="ECO:0007669"/>
    <property type="project" value="TreeGrafter"/>
</dbReference>
<dbReference type="STRING" id="53468.A0A0R3UHM7"/>
<dbReference type="Proteomes" id="UP000267029">
    <property type="component" value="Unassembled WGS sequence"/>
</dbReference>
<dbReference type="InterPro" id="IPR001365">
    <property type="entry name" value="A_deaminase_dom"/>
</dbReference>
<dbReference type="EC" id="3.5.4.4" evidence="4"/>
<dbReference type="GO" id="GO:0046872">
    <property type="term" value="F:metal ion binding"/>
    <property type="evidence" value="ECO:0007669"/>
    <property type="project" value="UniProtKB-KW"/>
</dbReference>
<keyword evidence="6" id="KW-0479">Metal-binding</keyword>
<evidence type="ECO:0000256" key="2">
    <source>
        <dbReference type="ARBA" id="ARBA00004296"/>
    </source>
</evidence>
<reference evidence="10 11" key="1">
    <citation type="submission" date="2018-10" db="EMBL/GenBank/DDBJ databases">
        <authorList>
            <consortium name="Pathogen Informatics"/>
        </authorList>
    </citation>
    <scope>NUCLEOTIDE SEQUENCE [LARGE SCALE GENOMIC DNA]</scope>
</reference>
<dbReference type="OrthoDB" id="272271at2759"/>
<name>A0A0R3UHM7_MESCO</name>
<evidence type="ECO:0000313" key="12">
    <source>
        <dbReference type="WBParaSite" id="MCU_002684-RA"/>
    </source>
</evidence>
<accession>A0A0R3UHM7</accession>
<dbReference type="InterPro" id="IPR006330">
    <property type="entry name" value="Ado/ade_deaminase"/>
</dbReference>
<dbReference type="PANTHER" id="PTHR11409:SF43">
    <property type="entry name" value="ADENOSINE DEAMINASE"/>
    <property type="match status" value="1"/>
</dbReference>
<evidence type="ECO:0000256" key="3">
    <source>
        <dbReference type="ARBA" id="ARBA00006676"/>
    </source>
</evidence>
<dbReference type="EMBL" id="UXSR01005302">
    <property type="protein sequence ID" value="VDD80855.1"/>
    <property type="molecule type" value="Genomic_DNA"/>
</dbReference>
<evidence type="ECO:0000256" key="6">
    <source>
        <dbReference type="ARBA" id="ARBA00022723"/>
    </source>
</evidence>
<dbReference type="GO" id="GO:0043103">
    <property type="term" value="P:hypoxanthine salvage"/>
    <property type="evidence" value="ECO:0007669"/>
    <property type="project" value="TreeGrafter"/>
</dbReference>
<dbReference type="GO" id="GO:0060169">
    <property type="term" value="P:negative regulation of adenosine receptor signaling pathway"/>
    <property type="evidence" value="ECO:0007669"/>
    <property type="project" value="TreeGrafter"/>
</dbReference>
<comment type="similarity">
    <text evidence="3">Belongs to the metallo-dependent hydrolases superfamily. Adenosine and AMP deaminases family.</text>
</comment>
<dbReference type="GO" id="GO:0004000">
    <property type="term" value="F:adenosine deaminase activity"/>
    <property type="evidence" value="ECO:0007669"/>
    <property type="project" value="UniProtKB-ARBA"/>
</dbReference>
<feature type="domain" description="Adenosine deaminase" evidence="9">
    <location>
        <begin position="10"/>
        <end position="338"/>
    </location>
</feature>
<comment type="cofactor">
    <cofactor evidence="1">
        <name>Zn(2+)</name>
        <dbReference type="ChEBI" id="CHEBI:29105"/>
    </cofactor>
</comment>
<reference evidence="12" key="2">
    <citation type="submission" date="2019-11" db="UniProtKB">
        <authorList>
            <consortium name="WormBaseParasite"/>
        </authorList>
    </citation>
    <scope>IDENTIFICATION</scope>
</reference>
<gene>
    <name evidence="10" type="ORF">MCOS_LOCUS6858</name>
</gene>
<dbReference type="GO" id="GO:0006154">
    <property type="term" value="P:adenosine catabolic process"/>
    <property type="evidence" value="ECO:0007669"/>
    <property type="project" value="TreeGrafter"/>
</dbReference>
<dbReference type="GO" id="GO:0046103">
    <property type="term" value="P:inosine biosynthetic process"/>
    <property type="evidence" value="ECO:0007669"/>
    <property type="project" value="TreeGrafter"/>
</dbReference>
<evidence type="ECO:0000313" key="11">
    <source>
        <dbReference type="Proteomes" id="UP000267029"/>
    </source>
</evidence>
<dbReference type="PANTHER" id="PTHR11409">
    <property type="entry name" value="ADENOSINE DEAMINASE"/>
    <property type="match status" value="1"/>
</dbReference>
<dbReference type="Pfam" id="PF00962">
    <property type="entry name" value="A_deaminase"/>
    <property type="match status" value="1"/>
</dbReference>
<evidence type="ECO:0000256" key="4">
    <source>
        <dbReference type="ARBA" id="ARBA00012784"/>
    </source>
</evidence>
<sequence length="347" mass="38293">MHLDGSRHAVELHLHVDGSFRPSTMFQIAKHRGLLLPAKSSEEFSNFLKIHERGNLPELLSKFDCITPIVAGDEEAISQCMTDFLEDCVKKSHLCYVEARLAPHLLVGGGCSVEQVVKTVLEAMLSAATRFNIESRLILTMLRHQPQYASEVISLAKAFQPHGVCAIDLAGDDTPCDGTNTDLAVKEAFREAYLSGVHRTVHAGVDGPSASVREAIYDMFAERIGHGYHVIDDPALYMDVLEKNIHFEMCPLSGWLSGSVPESWRSHPIIQFFGDQGNVSINTDDPTLTGQWRQQEIAMCLTDLGLTSTQIERANINAAQAAFLADVEKEELLGHIAKALGFRTIRD</sequence>
<evidence type="ECO:0000256" key="8">
    <source>
        <dbReference type="ARBA" id="ARBA00022833"/>
    </source>
</evidence>
<dbReference type="WBParaSite" id="MCU_002684-RA">
    <property type="protein sequence ID" value="MCU_002684-RA"/>
    <property type="gene ID" value="MCU_002684"/>
</dbReference>
<proteinExistence type="inferred from homology"/>
<evidence type="ECO:0000313" key="10">
    <source>
        <dbReference type="EMBL" id="VDD80855.1"/>
    </source>
</evidence>
<dbReference type="SUPFAM" id="SSF51556">
    <property type="entry name" value="Metallo-dependent hydrolases"/>
    <property type="match status" value="1"/>
</dbReference>
<evidence type="ECO:0000259" key="9">
    <source>
        <dbReference type="Pfam" id="PF00962"/>
    </source>
</evidence>
<keyword evidence="8" id="KW-0862">Zinc</keyword>
<dbReference type="AlphaFoldDB" id="A0A0R3UHM7"/>
<dbReference type="PROSITE" id="PS00485">
    <property type="entry name" value="A_DEAMINASE"/>
    <property type="match status" value="1"/>
</dbReference>